<evidence type="ECO:0000256" key="3">
    <source>
        <dbReference type="ARBA" id="ARBA00022679"/>
    </source>
</evidence>
<dbReference type="PANTHER" id="PTHR10285">
    <property type="entry name" value="URIDINE KINASE"/>
    <property type="match status" value="1"/>
</dbReference>
<evidence type="ECO:0000259" key="6">
    <source>
        <dbReference type="Pfam" id="PF00485"/>
    </source>
</evidence>
<dbReference type="InterPro" id="IPR006083">
    <property type="entry name" value="PRK/URK"/>
</dbReference>
<dbReference type="SUPFAM" id="SSF52540">
    <property type="entry name" value="P-loop containing nucleoside triphosphate hydrolases"/>
    <property type="match status" value="1"/>
</dbReference>
<dbReference type="PRINTS" id="PR00988">
    <property type="entry name" value="URIDINKINASE"/>
</dbReference>
<evidence type="ECO:0000256" key="1">
    <source>
        <dbReference type="ARBA" id="ARBA00004690"/>
    </source>
</evidence>
<keyword evidence="5" id="KW-0418">Kinase</keyword>
<proteinExistence type="predicted"/>
<dbReference type="AlphaFoldDB" id="A0AB34IB36"/>
<keyword evidence="4" id="KW-0547">Nucleotide-binding</keyword>
<dbReference type="EC" id="2.7.1.48" evidence="2"/>
<evidence type="ECO:0000256" key="4">
    <source>
        <dbReference type="ARBA" id="ARBA00022741"/>
    </source>
</evidence>
<dbReference type="Pfam" id="PF00485">
    <property type="entry name" value="PRK"/>
    <property type="match status" value="1"/>
</dbReference>
<evidence type="ECO:0000313" key="8">
    <source>
        <dbReference type="Proteomes" id="UP001515480"/>
    </source>
</evidence>
<evidence type="ECO:0000313" key="7">
    <source>
        <dbReference type="EMBL" id="KAL1493527.1"/>
    </source>
</evidence>
<organism evidence="7 8">
    <name type="scientific">Prymnesium parvum</name>
    <name type="common">Toxic golden alga</name>
    <dbReference type="NCBI Taxonomy" id="97485"/>
    <lineage>
        <taxon>Eukaryota</taxon>
        <taxon>Haptista</taxon>
        <taxon>Haptophyta</taxon>
        <taxon>Prymnesiophyceae</taxon>
        <taxon>Prymnesiales</taxon>
        <taxon>Prymnesiaceae</taxon>
        <taxon>Prymnesium</taxon>
    </lineage>
</organism>
<protein>
    <recommendedName>
        <fullName evidence="2">uridine/cytidine kinase</fullName>
        <ecNumber evidence="2">2.7.1.48</ecNumber>
    </recommendedName>
</protein>
<sequence length="316" mass="35261">MGCEMLRGCVCGALAYAAASALLRRWRRRRRALQLALRPPSLPLPGSLSAARPRALGGMACGGVIVIGIAGGSASGKSYYCKQLLEACSAMCWCAALSHDMYYKDRAQVDRECGGDWDCPEALHTHELVEHLDKLAARETVDVPYYDFATSSRDRKRKMTLTPPPCGKLMVVLVEGLMVFHSEALRARCHFRVFVDCDEDTRFMRRLARDTGEERDRSVASVYHAWAAVVKPAHHKYVEPTKRYAHLVVPSTRVHADVAHLHRRKSLFPPDMLHGNSSAQQALEEDMLTEMPSLRMMCAYVMQCQAEYGGTESDAD</sequence>
<comment type="pathway">
    <text evidence="1">Pyrimidine metabolism; UMP biosynthesis via salvage pathway; UMP from uridine: step 1/1.</text>
</comment>
<dbReference type="InterPro" id="IPR027417">
    <property type="entry name" value="P-loop_NTPase"/>
</dbReference>
<evidence type="ECO:0000256" key="2">
    <source>
        <dbReference type="ARBA" id="ARBA00012137"/>
    </source>
</evidence>
<evidence type="ECO:0000256" key="5">
    <source>
        <dbReference type="ARBA" id="ARBA00022777"/>
    </source>
</evidence>
<feature type="domain" description="Phosphoribulokinase/uridine kinase" evidence="6">
    <location>
        <begin position="66"/>
        <end position="254"/>
    </location>
</feature>
<dbReference type="CDD" id="cd02023">
    <property type="entry name" value="UMPK"/>
    <property type="match status" value="1"/>
</dbReference>
<name>A0AB34IB36_PRYPA</name>
<dbReference type="GO" id="GO:0004849">
    <property type="term" value="F:uridine kinase activity"/>
    <property type="evidence" value="ECO:0007669"/>
    <property type="project" value="UniProtKB-EC"/>
</dbReference>
<dbReference type="Proteomes" id="UP001515480">
    <property type="component" value="Unassembled WGS sequence"/>
</dbReference>
<gene>
    <name evidence="7" type="ORF">AB1Y20_017230</name>
</gene>
<accession>A0AB34IB36</accession>
<dbReference type="EMBL" id="JBGBPQ010000034">
    <property type="protein sequence ID" value="KAL1493527.1"/>
    <property type="molecule type" value="Genomic_DNA"/>
</dbReference>
<keyword evidence="8" id="KW-1185">Reference proteome</keyword>
<dbReference type="GO" id="GO:0005524">
    <property type="term" value="F:ATP binding"/>
    <property type="evidence" value="ECO:0007669"/>
    <property type="project" value="InterPro"/>
</dbReference>
<keyword evidence="3" id="KW-0808">Transferase</keyword>
<reference evidence="7 8" key="1">
    <citation type="journal article" date="2024" name="Science">
        <title>Giant polyketide synthase enzymes in the biosynthesis of giant marine polyether toxins.</title>
        <authorList>
            <person name="Fallon T.R."/>
            <person name="Shende V.V."/>
            <person name="Wierzbicki I.H."/>
            <person name="Pendleton A.L."/>
            <person name="Watervoot N.F."/>
            <person name="Auber R.P."/>
            <person name="Gonzalez D.J."/>
            <person name="Wisecaver J.H."/>
            <person name="Moore B.S."/>
        </authorList>
    </citation>
    <scope>NUCLEOTIDE SEQUENCE [LARGE SCALE GENOMIC DNA]</scope>
    <source>
        <strain evidence="7 8">12B1</strain>
    </source>
</reference>
<dbReference type="Gene3D" id="3.40.50.300">
    <property type="entry name" value="P-loop containing nucleotide triphosphate hydrolases"/>
    <property type="match status" value="1"/>
</dbReference>
<dbReference type="InterPro" id="IPR000764">
    <property type="entry name" value="Uridine_kinase-like"/>
</dbReference>
<comment type="caution">
    <text evidence="7">The sequence shown here is derived from an EMBL/GenBank/DDBJ whole genome shotgun (WGS) entry which is preliminary data.</text>
</comment>